<gene>
    <name evidence="6" type="ORF">KXJ70_08010</name>
</gene>
<dbReference type="Pfam" id="PF03466">
    <property type="entry name" value="LysR_substrate"/>
    <property type="match status" value="1"/>
</dbReference>
<dbReference type="InterPro" id="IPR000847">
    <property type="entry name" value="LysR_HTH_N"/>
</dbReference>
<evidence type="ECO:0000313" key="6">
    <source>
        <dbReference type="EMBL" id="MBW2940714.1"/>
    </source>
</evidence>
<accession>A0ABS6VQX7</accession>
<reference evidence="6" key="1">
    <citation type="submission" date="2021-07" db="EMBL/GenBank/DDBJ databases">
        <title>Zhongshania sp. CAU 1632 isolated from seawater.</title>
        <authorList>
            <person name="Kim W."/>
        </authorList>
    </citation>
    <scope>NUCLEOTIDE SEQUENCE</scope>
    <source>
        <strain evidence="6">CAU 1632</strain>
    </source>
</reference>
<dbReference type="CDD" id="cd08417">
    <property type="entry name" value="PBP2_Nitroaromatics_like"/>
    <property type="match status" value="1"/>
</dbReference>
<dbReference type="Pfam" id="PF00126">
    <property type="entry name" value="HTH_1"/>
    <property type="match status" value="1"/>
</dbReference>
<organism evidence="6 7">
    <name type="scientific">Zhongshania aquimaris</name>
    <dbReference type="NCBI Taxonomy" id="2857107"/>
    <lineage>
        <taxon>Bacteria</taxon>
        <taxon>Pseudomonadati</taxon>
        <taxon>Pseudomonadota</taxon>
        <taxon>Gammaproteobacteria</taxon>
        <taxon>Cellvibrionales</taxon>
        <taxon>Spongiibacteraceae</taxon>
        <taxon>Zhongshania</taxon>
    </lineage>
</organism>
<dbReference type="Proteomes" id="UP001166291">
    <property type="component" value="Unassembled WGS sequence"/>
</dbReference>
<dbReference type="InterPro" id="IPR005119">
    <property type="entry name" value="LysR_subst-bd"/>
</dbReference>
<feature type="domain" description="HTH lysR-type" evidence="5">
    <location>
        <begin position="1"/>
        <end position="58"/>
    </location>
</feature>
<dbReference type="EMBL" id="JAHWDQ010000001">
    <property type="protein sequence ID" value="MBW2940714.1"/>
    <property type="molecule type" value="Genomic_DNA"/>
</dbReference>
<keyword evidence="2" id="KW-0805">Transcription regulation</keyword>
<evidence type="ECO:0000256" key="3">
    <source>
        <dbReference type="ARBA" id="ARBA00023125"/>
    </source>
</evidence>
<dbReference type="InterPro" id="IPR037402">
    <property type="entry name" value="YidZ_PBP2"/>
</dbReference>
<name>A0ABS6VQX7_9GAMM</name>
<dbReference type="InterPro" id="IPR050389">
    <property type="entry name" value="LysR-type_TF"/>
</dbReference>
<keyword evidence="7" id="KW-1185">Reference proteome</keyword>
<keyword evidence="3" id="KW-0238">DNA-binding</keyword>
<comment type="similarity">
    <text evidence="1">Belongs to the LysR transcriptional regulatory family.</text>
</comment>
<evidence type="ECO:0000256" key="4">
    <source>
        <dbReference type="ARBA" id="ARBA00023163"/>
    </source>
</evidence>
<dbReference type="PANTHER" id="PTHR30118:SF15">
    <property type="entry name" value="TRANSCRIPTIONAL REGULATORY PROTEIN"/>
    <property type="match status" value="1"/>
</dbReference>
<comment type="caution">
    <text evidence="6">The sequence shown here is derived from an EMBL/GenBank/DDBJ whole genome shotgun (WGS) entry which is preliminary data.</text>
</comment>
<sequence length="302" mass="34046">MDLNLFKVFDAVYRANSLTEAAKDLHITQPAVSNALARLREHFDDPLFVRRGRRIAPTPLADSIASDIANSLITLQESLHKGQEFDPSTSKRQFTICMGDPIEFVALPDLITQLQRHAPGIKLQSQRLIRDQLSRQLISGEVSMAVDIPQPVDNSIQQQFLFKDNLCVLMRQDHPLSGQTLSLKQYLNAGHITVSGRSRGVVLEDATLNRKGLNRHIILRGQSYYSASHIVATSDLFLTLPLHLAQRFQQFLALHTATLPLKMPALEMMMYWHRSASNDTAHEWLRGRIQDIIAQNATPKTN</sequence>
<protein>
    <submittedName>
        <fullName evidence="6">LysR family transcriptional regulator</fullName>
    </submittedName>
</protein>
<evidence type="ECO:0000256" key="1">
    <source>
        <dbReference type="ARBA" id="ARBA00009437"/>
    </source>
</evidence>
<proteinExistence type="inferred from homology"/>
<dbReference type="RefSeq" id="WP_219042887.1">
    <property type="nucleotide sequence ID" value="NZ_JAHWDQ010000001.1"/>
</dbReference>
<keyword evidence="4" id="KW-0804">Transcription</keyword>
<dbReference type="PANTHER" id="PTHR30118">
    <property type="entry name" value="HTH-TYPE TRANSCRIPTIONAL REGULATOR LEUO-RELATED"/>
    <property type="match status" value="1"/>
</dbReference>
<evidence type="ECO:0000313" key="7">
    <source>
        <dbReference type="Proteomes" id="UP001166291"/>
    </source>
</evidence>
<dbReference type="PROSITE" id="PS50931">
    <property type="entry name" value="HTH_LYSR"/>
    <property type="match status" value="1"/>
</dbReference>
<evidence type="ECO:0000256" key="2">
    <source>
        <dbReference type="ARBA" id="ARBA00023015"/>
    </source>
</evidence>
<evidence type="ECO:0000259" key="5">
    <source>
        <dbReference type="PROSITE" id="PS50931"/>
    </source>
</evidence>